<evidence type="ECO:0000259" key="7">
    <source>
        <dbReference type="Pfam" id="PF20684"/>
    </source>
</evidence>
<protein>
    <submittedName>
        <fullName evidence="8">Cacdc42e-c909-4bcd-8cb7-5552329adcd9</fullName>
    </submittedName>
</protein>
<comment type="subcellular location">
    <subcellularLocation>
        <location evidence="1">Membrane</location>
        <topology evidence="1">Multi-pass membrane protein</topology>
    </subcellularLocation>
</comment>
<proteinExistence type="inferred from homology"/>
<evidence type="ECO:0000256" key="6">
    <source>
        <dbReference type="SAM" id="Phobius"/>
    </source>
</evidence>
<evidence type="ECO:0000256" key="4">
    <source>
        <dbReference type="ARBA" id="ARBA00023136"/>
    </source>
</evidence>
<comment type="similarity">
    <text evidence="5">Belongs to the SAT4 family.</text>
</comment>
<feature type="transmembrane region" description="Helical" evidence="6">
    <location>
        <begin position="128"/>
        <end position="152"/>
    </location>
</feature>
<organism evidence="8 9">
    <name type="scientific">Sclerotinia trifoliorum</name>
    <dbReference type="NCBI Taxonomy" id="28548"/>
    <lineage>
        <taxon>Eukaryota</taxon>
        <taxon>Fungi</taxon>
        <taxon>Dikarya</taxon>
        <taxon>Ascomycota</taxon>
        <taxon>Pezizomycotina</taxon>
        <taxon>Leotiomycetes</taxon>
        <taxon>Helotiales</taxon>
        <taxon>Sclerotiniaceae</taxon>
        <taxon>Sclerotinia</taxon>
    </lineage>
</organism>
<dbReference type="EMBL" id="CAJHIA010000036">
    <property type="protein sequence ID" value="CAD6452180.1"/>
    <property type="molecule type" value="Genomic_DNA"/>
</dbReference>
<dbReference type="PANTHER" id="PTHR33048">
    <property type="entry name" value="PTH11-LIKE INTEGRAL MEMBRANE PROTEIN (AFU_ORTHOLOGUE AFUA_5G11245)"/>
    <property type="match status" value="1"/>
</dbReference>
<feature type="transmembrane region" description="Helical" evidence="6">
    <location>
        <begin position="216"/>
        <end position="236"/>
    </location>
</feature>
<feature type="transmembrane region" description="Helical" evidence="6">
    <location>
        <begin position="94"/>
        <end position="116"/>
    </location>
</feature>
<keyword evidence="4 6" id="KW-0472">Membrane</keyword>
<comment type="caution">
    <text evidence="8">The sequence shown here is derived from an EMBL/GenBank/DDBJ whole genome shotgun (WGS) entry which is preliminary data.</text>
</comment>
<feature type="transmembrane region" description="Helical" evidence="6">
    <location>
        <begin position="172"/>
        <end position="195"/>
    </location>
</feature>
<feature type="transmembrane region" description="Helical" evidence="6">
    <location>
        <begin position="35"/>
        <end position="56"/>
    </location>
</feature>
<accession>A0A8H2ZTA4</accession>
<gene>
    <name evidence="8" type="ORF">SCLTRI_LOCUS9691</name>
</gene>
<dbReference type="OrthoDB" id="3558366at2759"/>
<dbReference type="Pfam" id="PF20684">
    <property type="entry name" value="Fung_rhodopsin"/>
    <property type="match status" value="1"/>
</dbReference>
<dbReference type="InterPro" id="IPR052337">
    <property type="entry name" value="SAT4-like"/>
</dbReference>
<dbReference type="PANTHER" id="PTHR33048:SF158">
    <property type="entry name" value="MEMBRANE PROTEIN PTH11-LIKE, PUTATIVE-RELATED"/>
    <property type="match status" value="1"/>
</dbReference>
<sequence>MADASDFGNLPTMPPPPGVTSNFVNPVTRLKEASICFGLILSVTAIVVLLRCYVKARLTKAWGWDDFIGVHLGVHGWDVQIKTAYRNVMMQRTLGAQCSHIVATFFTKLSLFLLYLGIFEPNMRTRYAIYLGILLCFIFYTINLGLVCAYLVPGPGQPKMKASWVWASVHNLAAIKVLSFAQATFGVLSDVYLFVLPIQSILRLHLPIKRKLGIAAVFLCGLLAIACSLVSLVLRYRILGTVYGTEDSSWTIMPVYMILSAEVCAGIICSSAPILVALLRSDKSHLKKVLRYFYIRRLIGSSKDSSAVEFEERRLKNESRGVANVQNRMAADEWGASKGMRKGVGNKMNEEWIELDDEENDRIRV</sequence>
<keyword evidence="9" id="KW-1185">Reference proteome</keyword>
<evidence type="ECO:0000256" key="5">
    <source>
        <dbReference type="ARBA" id="ARBA00038359"/>
    </source>
</evidence>
<evidence type="ECO:0000313" key="9">
    <source>
        <dbReference type="Proteomes" id="UP000624404"/>
    </source>
</evidence>
<name>A0A8H2ZTA4_9HELO</name>
<dbReference type="GO" id="GO:0016020">
    <property type="term" value="C:membrane"/>
    <property type="evidence" value="ECO:0007669"/>
    <property type="project" value="UniProtKB-SubCell"/>
</dbReference>
<dbReference type="InterPro" id="IPR049326">
    <property type="entry name" value="Rhodopsin_dom_fungi"/>
</dbReference>
<keyword evidence="3 6" id="KW-1133">Transmembrane helix</keyword>
<evidence type="ECO:0000313" key="8">
    <source>
        <dbReference type="EMBL" id="CAD6452180.1"/>
    </source>
</evidence>
<dbReference type="AlphaFoldDB" id="A0A8H2ZTA4"/>
<evidence type="ECO:0000256" key="3">
    <source>
        <dbReference type="ARBA" id="ARBA00022989"/>
    </source>
</evidence>
<evidence type="ECO:0000256" key="2">
    <source>
        <dbReference type="ARBA" id="ARBA00022692"/>
    </source>
</evidence>
<dbReference type="Proteomes" id="UP000624404">
    <property type="component" value="Unassembled WGS sequence"/>
</dbReference>
<keyword evidence="2 6" id="KW-0812">Transmembrane</keyword>
<reference evidence="8" key="1">
    <citation type="submission" date="2020-10" db="EMBL/GenBank/DDBJ databases">
        <authorList>
            <person name="Kusch S."/>
        </authorList>
    </citation>
    <scope>NUCLEOTIDE SEQUENCE</scope>
    <source>
        <strain evidence="8">SwB9</strain>
    </source>
</reference>
<feature type="transmembrane region" description="Helical" evidence="6">
    <location>
        <begin position="256"/>
        <end position="279"/>
    </location>
</feature>
<evidence type="ECO:0000256" key="1">
    <source>
        <dbReference type="ARBA" id="ARBA00004141"/>
    </source>
</evidence>
<feature type="domain" description="Rhodopsin" evidence="7">
    <location>
        <begin position="72"/>
        <end position="280"/>
    </location>
</feature>